<proteinExistence type="predicted"/>
<feature type="transmembrane region" description="Helical" evidence="1">
    <location>
        <begin position="73"/>
        <end position="93"/>
    </location>
</feature>
<feature type="transmembrane region" description="Helical" evidence="1">
    <location>
        <begin position="177"/>
        <end position="198"/>
    </location>
</feature>
<keyword evidence="1" id="KW-1133">Transmembrane helix</keyword>
<dbReference type="Pfam" id="PF06912">
    <property type="entry name" value="DUF1275"/>
    <property type="match status" value="1"/>
</dbReference>
<dbReference type="EMBL" id="SNWR01000001">
    <property type="protein sequence ID" value="TDO36630.1"/>
    <property type="molecule type" value="Genomic_DNA"/>
</dbReference>
<dbReference type="PANTHER" id="PTHR37314:SF4">
    <property type="entry name" value="UPF0700 TRANSMEMBRANE PROTEIN YOAK"/>
    <property type="match status" value="1"/>
</dbReference>
<gene>
    <name evidence="2" type="ORF">C8E87_0210</name>
</gene>
<dbReference type="Proteomes" id="UP000294901">
    <property type="component" value="Unassembled WGS sequence"/>
</dbReference>
<organism evidence="2 3">
    <name type="scientific">Paractinoplanes brasiliensis</name>
    <dbReference type="NCBI Taxonomy" id="52695"/>
    <lineage>
        <taxon>Bacteria</taxon>
        <taxon>Bacillati</taxon>
        <taxon>Actinomycetota</taxon>
        <taxon>Actinomycetes</taxon>
        <taxon>Micromonosporales</taxon>
        <taxon>Micromonosporaceae</taxon>
        <taxon>Paractinoplanes</taxon>
    </lineage>
</organism>
<evidence type="ECO:0000256" key="1">
    <source>
        <dbReference type="SAM" id="Phobius"/>
    </source>
</evidence>
<feature type="transmembrane region" description="Helical" evidence="1">
    <location>
        <begin position="43"/>
        <end position="61"/>
    </location>
</feature>
<keyword evidence="1" id="KW-0812">Transmembrane</keyword>
<comment type="caution">
    <text evidence="2">The sequence shown here is derived from an EMBL/GenBank/DDBJ whole genome shotgun (WGS) entry which is preliminary data.</text>
</comment>
<feature type="transmembrane region" description="Helical" evidence="1">
    <location>
        <begin position="105"/>
        <end position="123"/>
    </location>
</feature>
<evidence type="ECO:0000313" key="3">
    <source>
        <dbReference type="Proteomes" id="UP000294901"/>
    </source>
</evidence>
<sequence length="241" mass="24631">MRSPPHVQRPLLRKLNGMREALSRPVATAALTVAAGATDLLALTVLGGAFASIVTGNLIMFGYGISTTDPHRVIPAAVAVLGYAAGVLIWSWIWRSRPTAVRGPLIAELVLLVIVAAGLVMTGEEPAIVPARLLLAGAAVAMGGQSTVGLRLGAATTYMTGLVATTTRDQATGRHRAVAPTLFTLTALVAGSAAAAAFLAGPRWPAALLEPVMVGTAIVLLPAKIETAGPNAPAPPARHLR</sequence>
<accession>A0A4R6JK87</accession>
<dbReference type="AlphaFoldDB" id="A0A4R6JK87"/>
<reference evidence="2 3" key="1">
    <citation type="submission" date="2019-03" db="EMBL/GenBank/DDBJ databases">
        <title>Sequencing the genomes of 1000 actinobacteria strains.</title>
        <authorList>
            <person name="Klenk H.-P."/>
        </authorList>
    </citation>
    <scope>NUCLEOTIDE SEQUENCE [LARGE SCALE GENOMIC DNA]</scope>
    <source>
        <strain evidence="2 3">DSM 43805</strain>
    </source>
</reference>
<protein>
    <submittedName>
        <fullName evidence="2">Uncharacterized protein DUF1275</fullName>
    </submittedName>
</protein>
<keyword evidence="1" id="KW-0472">Membrane</keyword>
<keyword evidence="3" id="KW-1185">Reference proteome</keyword>
<dbReference type="PANTHER" id="PTHR37314">
    <property type="entry name" value="SLR0142 PROTEIN"/>
    <property type="match status" value="1"/>
</dbReference>
<dbReference type="InterPro" id="IPR010699">
    <property type="entry name" value="DUF1275"/>
</dbReference>
<evidence type="ECO:0000313" key="2">
    <source>
        <dbReference type="EMBL" id="TDO36630.1"/>
    </source>
</evidence>
<name>A0A4R6JK87_9ACTN</name>